<dbReference type="PANTHER" id="PTHR33337">
    <property type="entry name" value="GFA DOMAIN-CONTAINING PROTEIN"/>
    <property type="match status" value="1"/>
</dbReference>
<feature type="domain" description="CENP-V/GFA" evidence="5">
    <location>
        <begin position="5"/>
        <end position="156"/>
    </location>
</feature>
<dbReference type="GO" id="GO:0016846">
    <property type="term" value="F:carbon-sulfur lyase activity"/>
    <property type="evidence" value="ECO:0007669"/>
    <property type="project" value="InterPro"/>
</dbReference>
<evidence type="ECO:0000259" key="5">
    <source>
        <dbReference type="PROSITE" id="PS51891"/>
    </source>
</evidence>
<evidence type="ECO:0000256" key="4">
    <source>
        <dbReference type="ARBA" id="ARBA00023239"/>
    </source>
</evidence>
<dbReference type="InterPro" id="IPR011057">
    <property type="entry name" value="Mss4-like_sf"/>
</dbReference>
<dbReference type="SUPFAM" id="SSF51316">
    <property type="entry name" value="Mss4-like"/>
    <property type="match status" value="1"/>
</dbReference>
<dbReference type="Pfam" id="PF04828">
    <property type="entry name" value="GFA"/>
    <property type="match status" value="1"/>
</dbReference>
<dbReference type="Gene3D" id="3.90.1590.10">
    <property type="entry name" value="glutathione-dependent formaldehyde- activating enzyme (gfa)"/>
    <property type="match status" value="1"/>
</dbReference>
<dbReference type="GO" id="GO:0046872">
    <property type="term" value="F:metal ion binding"/>
    <property type="evidence" value="ECO:0007669"/>
    <property type="project" value="UniProtKB-KW"/>
</dbReference>
<protein>
    <submittedName>
        <fullName evidence="6">GFA family protein</fullName>
    </submittedName>
</protein>
<name>A0A9E7ZMS7_9HYPH</name>
<keyword evidence="2" id="KW-0479">Metal-binding</keyword>
<gene>
    <name evidence="6" type="ORF">NWE54_02680</name>
</gene>
<keyword evidence="4" id="KW-0456">Lyase</keyword>
<dbReference type="AlphaFoldDB" id="A0A9E7ZMS7"/>
<proteinExistence type="inferred from homology"/>
<sequence length="164" mass="18160">MPITLKGSCRCGAVRFSVESHAPVPYQLCYCSICRKTAGGGGFAINLSAEAATLKVEGESKIGSFSAEIEGDDGACERSQAQRRFCTACGTALWLFDPRWPELLHPFASAIDSHLPRAPEKTHIMLRFKAGWVEPAIGPNDQSFDEYPEESIEDWHRKRGLWVE</sequence>
<evidence type="ECO:0000256" key="2">
    <source>
        <dbReference type="ARBA" id="ARBA00022723"/>
    </source>
</evidence>
<dbReference type="PROSITE" id="PS51891">
    <property type="entry name" value="CENP_V_GFA"/>
    <property type="match status" value="1"/>
</dbReference>
<dbReference type="InterPro" id="IPR006913">
    <property type="entry name" value="CENP-V/GFA"/>
</dbReference>
<comment type="similarity">
    <text evidence="1">Belongs to the Gfa family.</text>
</comment>
<accession>A0A9E7ZMS7</accession>
<evidence type="ECO:0000313" key="6">
    <source>
        <dbReference type="EMBL" id="UZF87713.1"/>
    </source>
</evidence>
<dbReference type="EMBL" id="CP102774">
    <property type="protein sequence ID" value="UZF87713.1"/>
    <property type="molecule type" value="Genomic_DNA"/>
</dbReference>
<keyword evidence="3" id="KW-0862">Zinc</keyword>
<reference evidence="6" key="1">
    <citation type="submission" date="2022-08" db="EMBL/GenBank/DDBJ databases">
        <title>Complete Genome Sequences of 2 Bosea sp. soil isolates.</title>
        <authorList>
            <person name="Alvarez Arevalo M."/>
            <person name="Sterndorff E.B."/>
            <person name="Faurdal D."/>
            <person name="Joergensen T.S."/>
            <person name="Weber T."/>
        </authorList>
    </citation>
    <scope>NUCLEOTIDE SEQUENCE</scope>
    <source>
        <strain evidence="6">NBC_00436</strain>
    </source>
</reference>
<dbReference type="PANTHER" id="PTHR33337:SF44">
    <property type="entry name" value="DUF636 DOMAIN PROTEIN (AFU_ORTHOLOGUE AFUA_1G09754)"/>
    <property type="match status" value="1"/>
</dbReference>
<evidence type="ECO:0000256" key="3">
    <source>
        <dbReference type="ARBA" id="ARBA00022833"/>
    </source>
</evidence>
<evidence type="ECO:0000256" key="1">
    <source>
        <dbReference type="ARBA" id="ARBA00005495"/>
    </source>
</evidence>
<organism evidence="6">
    <name type="scientific">Bosea sp. NBC_00436</name>
    <dbReference type="NCBI Taxonomy" id="2969620"/>
    <lineage>
        <taxon>Bacteria</taxon>
        <taxon>Pseudomonadati</taxon>
        <taxon>Pseudomonadota</taxon>
        <taxon>Alphaproteobacteria</taxon>
        <taxon>Hyphomicrobiales</taxon>
        <taxon>Boseaceae</taxon>
        <taxon>Bosea</taxon>
    </lineage>
</organism>